<accession>A0A183GPE4</accession>
<protein>
    <submittedName>
        <fullName evidence="1 3">Uncharacterized protein</fullName>
    </submittedName>
</protein>
<dbReference type="WBParaSite" id="HPBE_0002456401-mRNA-1">
    <property type="protein sequence ID" value="HPBE_0002456401-mRNA-1"/>
    <property type="gene ID" value="HPBE_0002456401"/>
</dbReference>
<dbReference type="EMBL" id="UZAH01036518">
    <property type="protein sequence ID" value="VDP45897.1"/>
    <property type="molecule type" value="Genomic_DNA"/>
</dbReference>
<name>A0A183GPE4_HELPZ</name>
<sequence length="159" mass="18284">MRSLQGNDTNLTERTTSILKDIEARQLEDDEANSRKRWKNKKKMGLLWNSRARHVQLTMREYWTGEIYAEAYLARVKFSVQHGIMLSSACARSSYDDDVTSAYFLFYLLTPDGCGATMGTHLLDSGTQKRPRRRCVKQEAALPLLQQHLMFKSECDPSS</sequence>
<evidence type="ECO:0000313" key="2">
    <source>
        <dbReference type="Proteomes" id="UP000050761"/>
    </source>
</evidence>
<reference evidence="1 2" key="1">
    <citation type="submission" date="2018-11" db="EMBL/GenBank/DDBJ databases">
        <authorList>
            <consortium name="Pathogen Informatics"/>
        </authorList>
    </citation>
    <scope>NUCLEOTIDE SEQUENCE [LARGE SCALE GENOMIC DNA]</scope>
</reference>
<evidence type="ECO:0000313" key="3">
    <source>
        <dbReference type="WBParaSite" id="HPBE_0002456401-mRNA-1"/>
    </source>
</evidence>
<dbReference type="AlphaFoldDB" id="A0A183GPE4"/>
<accession>A0A3P8D3N9</accession>
<organism evidence="2 3">
    <name type="scientific">Heligmosomoides polygyrus</name>
    <name type="common">Parasitic roundworm</name>
    <dbReference type="NCBI Taxonomy" id="6339"/>
    <lineage>
        <taxon>Eukaryota</taxon>
        <taxon>Metazoa</taxon>
        <taxon>Ecdysozoa</taxon>
        <taxon>Nematoda</taxon>
        <taxon>Chromadorea</taxon>
        <taxon>Rhabditida</taxon>
        <taxon>Rhabditina</taxon>
        <taxon>Rhabditomorpha</taxon>
        <taxon>Strongyloidea</taxon>
        <taxon>Heligmosomidae</taxon>
        <taxon>Heligmosomoides</taxon>
    </lineage>
</organism>
<gene>
    <name evidence="1" type="ORF">HPBE_LOCUS24563</name>
</gene>
<reference evidence="3" key="2">
    <citation type="submission" date="2019-09" db="UniProtKB">
        <authorList>
            <consortium name="WormBaseParasite"/>
        </authorList>
    </citation>
    <scope>IDENTIFICATION</scope>
</reference>
<evidence type="ECO:0000313" key="1">
    <source>
        <dbReference type="EMBL" id="VDP45897.1"/>
    </source>
</evidence>
<proteinExistence type="predicted"/>
<keyword evidence="2" id="KW-1185">Reference proteome</keyword>
<dbReference type="Proteomes" id="UP000050761">
    <property type="component" value="Unassembled WGS sequence"/>
</dbReference>